<protein>
    <submittedName>
        <fullName evidence="1">Uncharacterized protein</fullName>
    </submittedName>
</protein>
<dbReference type="PANTHER" id="PTHR46282:SF1">
    <property type="entry name" value="LEUCINE-RICH REPEAT-CONTAINING PROTEIN 72-LIKE"/>
    <property type="match status" value="1"/>
</dbReference>
<dbReference type="PANTHER" id="PTHR46282">
    <property type="entry name" value="LEUCINE-RICH MELANOCYTE DIFFERENTIATION-ASSOCIATED PROTEIN"/>
    <property type="match status" value="1"/>
</dbReference>
<dbReference type="Pfam" id="PF14580">
    <property type="entry name" value="LRR_9"/>
    <property type="match status" value="1"/>
</dbReference>
<accession>A0A8S3ZIS9</accession>
<dbReference type="Proteomes" id="UP000678393">
    <property type="component" value="Unassembled WGS sequence"/>
</dbReference>
<dbReference type="InterPro" id="IPR043313">
    <property type="entry name" value="LRMDA"/>
</dbReference>
<evidence type="ECO:0000313" key="2">
    <source>
        <dbReference type="Proteomes" id="UP000678393"/>
    </source>
</evidence>
<keyword evidence="2" id="KW-1185">Reference proteome</keyword>
<evidence type="ECO:0000313" key="1">
    <source>
        <dbReference type="EMBL" id="CAG5129484.1"/>
    </source>
</evidence>
<gene>
    <name evidence="1" type="ORF">CUNI_LOCUS15042</name>
</gene>
<sequence>MEDRRQRKGVRVSLAYLELTDLPPDVKYSYGDCLVELDLSHNKITDLKFLADLPRIQSLVLDSNQITSHVKIPLCRNLQTCLFINTLAKSCPSLRILSMMNNEAAPSFFNGGTFSQYMDYRYFVISSLPKLEVLDYSNISQEERNQAKRLYPAVIVDNRKTQRRKKPHS</sequence>
<proteinExistence type="predicted"/>
<dbReference type="AlphaFoldDB" id="A0A8S3ZIS9"/>
<organism evidence="1 2">
    <name type="scientific">Candidula unifasciata</name>
    <dbReference type="NCBI Taxonomy" id="100452"/>
    <lineage>
        <taxon>Eukaryota</taxon>
        <taxon>Metazoa</taxon>
        <taxon>Spiralia</taxon>
        <taxon>Lophotrochozoa</taxon>
        <taxon>Mollusca</taxon>
        <taxon>Gastropoda</taxon>
        <taxon>Heterobranchia</taxon>
        <taxon>Euthyneura</taxon>
        <taxon>Panpulmonata</taxon>
        <taxon>Eupulmonata</taxon>
        <taxon>Stylommatophora</taxon>
        <taxon>Helicina</taxon>
        <taxon>Helicoidea</taxon>
        <taxon>Geomitridae</taxon>
        <taxon>Candidula</taxon>
    </lineage>
</organism>
<dbReference type="SUPFAM" id="SSF52058">
    <property type="entry name" value="L domain-like"/>
    <property type="match status" value="1"/>
</dbReference>
<dbReference type="Gene3D" id="3.80.10.10">
    <property type="entry name" value="Ribonuclease Inhibitor"/>
    <property type="match status" value="1"/>
</dbReference>
<dbReference type="InterPro" id="IPR001611">
    <property type="entry name" value="Leu-rich_rpt"/>
</dbReference>
<dbReference type="OrthoDB" id="10251250at2759"/>
<comment type="caution">
    <text evidence="1">The sequence shown here is derived from an EMBL/GenBank/DDBJ whole genome shotgun (WGS) entry which is preliminary data.</text>
</comment>
<dbReference type="PROSITE" id="PS51450">
    <property type="entry name" value="LRR"/>
    <property type="match status" value="1"/>
</dbReference>
<reference evidence="1" key="1">
    <citation type="submission" date="2021-04" db="EMBL/GenBank/DDBJ databases">
        <authorList>
            <consortium name="Molecular Ecology Group"/>
        </authorList>
    </citation>
    <scope>NUCLEOTIDE SEQUENCE</scope>
</reference>
<name>A0A8S3ZIS9_9EUPU</name>
<dbReference type="EMBL" id="CAJHNH020003517">
    <property type="protein sequence ID" value="CAG5129484.1"/>
    <property type="molecule type" value="Genomic_DNA"/>
</dbReference>
<dbReference type="InterPro" id="IPR032675">
    <property type="entry name" value="LRR_dom_sf"/>
</dbReference>